<dbReference type="PIRSF" id="PIRSF000161">
    <property type="entry name" value="DHPR"/>
    <property type="match status" value="1"/>
</dbReference>
<evidence type="ECO:0000256" key="3">
    <source>
        <dbReference type="ARBA" id="ARBA00022605"/>
    </source>
</evidence>
<dbReference type="HAMAP" id="MF_00102">
    <property type="entry name" value="DapB"/>
    <property type="match status" value="1"/>
</dbReference>
<dbReference type="Proteomes" id="UP000252770">
    <property type="component" value="Unassembled WGS sequence"/>
</dbReference>
<dbReference type="GO" id="GO:0051287">
    <property type="term" value="F:NAD binding"/>
    <property type="evidence" value="ECO:0007669"/>
    <property type="project" value="UniProtKB-UniRule"/>
</dbReference>
<dbReference type="InterPro" id="IPR036291">
    <property type="entry name" value="NAD(P)-bd_dom_sf"/>
</dbReference>
<evidence type="ECO:0000259" key="15">
    <source>
        <dbReference type="Pfam" id="PF01113"/>
    </source>
</evidence>
<dbReference type="Gene3D" id="3.30.360.10">
    <property type="entry name" value="Dihydrodipicolinate Reductase, domain 2"/>
    <property type="match status" value="1"/>
</dbReference>
<evidence type="ECO:0000256" key="4">
    <source>
        <dbReference type="ARBA" id="ARBA00022857"/>
    </source>
</evidence>
<dbReference type="NCBIfam" id="TIGR00036">
    <property type="entry name" value="dapB"/>
    <property type="match status" value="1"/>
</dbReference>
<dbReference type="GO" id="GO:0050661">
    <property type="term" value="F:NADP binding"/>
    <property type="evidence" value="ECO:0007669"/>
    <property type="project" value="UniProtKB-UniRule"/>
</dbReference>
<dbReference type="FunFam" id="3.30.360.10:FF:000009">
    <property type="entry name" value="4-hydroxy-tetrahydrodipicolinate reductase"/>
    <property type="match status" value="1"/>
</dbReference>
<dbReference type="PANTHER" id="PTHR20836">
    <property type="entry name" value="DIHYDRODIPICOLINATE REDUCTASE"/>
    <property type="match status" value="1"/>
</dbReference>
<comment type="subcellular location">
    <subcellularLocation>
        <location evidence="13">Cytoplasm</location>
    </subcellularLocation>
</comment>
<comment type="caution">
    <text evidence="13">Lacks conserved residue(s) required for the propagation of feature annotation.</text>
</comment>
<feature type="domain" description="Dihydrodipicolinate reductase C-terminal" evidence="16">
    <location>
        <begin position="109"/>
        <end position="241"/>
    </location>
</feature>
<name>A0A367YRG7_9ACTN</name>
<dbReference type="GO" id="GO:0016726">
    <property type="term" value="F:oxidoreductase activity, acting on CH or CH2 groups, NAD or NADP as acceptor"/>
    <property type="evidence" value="ECO:0007669"/>
    <property type="project" value="UniProtKB-UniRule"/>
</dbReference>
<dbReference type="GO" id="GO:0005829">
    <property type="term" value="C:cytosol"/>
    <property type="evidence" value="ECO:0007669"/>
    <property type="project" value="TreeGrafter"/>
</dbReference>
<dbReference type="AlphaFoldDB" id="A0A367YRG7"/>
<comment type="pathway">
    <text evidence="9 13">Amino-acid biosynthesis; L-lysine biosynthesis via DAP pathway; (S)-tetrahydrodipicolinate from L-aspartate: step 4/4.</text>
</comment>
<reference evidence="17 18" key="1">
    <citation type="submission" date="2018-07" db="EMBL/GenBank/DDBJ databases">
        <title>Desertimonas flava gen. nov. sp. nov.</title>
        <authorList>
            <person name="Liu S."/>
        </authorList>
    </citation>
    <scope>NUCLEOTIDE SEQUENCE [LARGE SCALE GENOMIC DNA]</scope>
    <source>
        <strain evidence="17 18">16Sb5-5</strain>
    </source>
</reference>
<feature type="region of interest" description="Disordered" evidence="14">
    <location>
        <begin position="156"/>
        <end position="179"/>
    </location>
</feature>
<keyword evidence="3 13" id="KW-0028">Amino-acid biosynthesis</keyword>
<comment type="subunit">
    <text evidence="13">Homotetramer.</text>
</comment>
<feature type="binding site" evidence="13">
    <location>
        <begin position="103"/>
        <end position="106"/>
    </location>
    <ligand>
        <name>NAD(+)</name>
        <dbReference type="ChEBI" id="CHEBI:57540"/>
    </ligand>
</feature>
<dbReference type="PANTHER" id="PTHR20836:SF0">
    <property type="entry name" value="4-HYDROXY-TETRAHYDRODIPICOLINATE REDUCTASE 1, CHLOROPLASTIC-RELATED"/>
    <property type="match status" value="1"/>
</dbReference>
<comment type="catalytic activity">
    <reaction evidence="11 13">
        <text>(S)-2,3,4,5-tetrahydrodipicolinate + NADP(+) + H2O = (2S,4S)-4-hydroxy-2,3,4,5-tetrahydrodipicolinate + NADPH + H(+)</text>
        <dbReference type="Rhea" id="RHEA:35331"/>
        <dbReference type="ChEBI" id="CHEBI:15377"/>
        <dbReference type="ChEBI" id="CHEBI:15378"/>
        <dbReference type="ChEBI" id="CHEBI:16845"/>
        <dbReference type="ChEBI" id="CHEBI:57783"/>
        <dbReference type="ChEBI" id="CHEBI:58349"/>
        <dbReference type="ChEBI" id="CHEBI:67139"/>
        <dbReference type="EC" id="1.17.1.8"/>
    </reaction>
</comment>
<dbReference type="SUPFAM" id="SSF55347">
    <property type="entry name" value="Glyceraldehyde-3-phosphate dehydrogenase-like, C-terminal domain"/>
    <property type="match status" value="1"/>
</dbReference>
<dbReference type="CDD" id="cd02274">
    <property type="entry name" value="DHDPR_N"/>
    <property type="match status" value="1"/>
</dbReference>
<dbReference type="GO" id="GO:0009089">
    <property type="term" value="P:lysine biosynthetic process via diaminopimelate"/>
    <property type="evidence" value="ECO:0007669"/>
    <property type="project" value="UniProtKB-UniRule"/>
</dbReference>
<feature type="active site" description="Proton donor" evidence="13">
    <location>
        <position position="137"/>
    </location>
</feature>
<evidence type="ECO:0000256" key="14">
    <source>
        <dbReference type="SAM" id="MobiDB-lite"/>
    </source>
</evidence>
<dbReference type="EC" id="1.17.1.8" evidence="10 13"/>
<dbReference type="RefSeq" id="WP_114127952.1">
    <property type="nucleotide sequence ID" value="NZ_QOUI01000013.1"/>
</dbReference>
<evidence type="ECO:0000256" key="11">
    <source>
        <dbReference type="ARBA" id="ARBA00049080"/>
    </source>
</evidence>
<dbReference type="Pfam" id="PF05173">
    <property type="entry name" value="DapB_C"/>
    <property type="match status" value="1"/>
</dbReference>
<comment type="caution">
    <text evidence="17">The sequence shown here is derived from an EMBL/GenBank/DDBJ whole genome shotgun (WGS) entry which is preliminary data.</text>
</comment>
<sequence>MTPLPVAVLGARGRMGAETVRAVQAAEDLELVAAVGRGDDLEAAAGARVVVDFTRPDVVMDSLRWCLDRGISAVVGTTGFTDERLAELRDRLGPDPSVGVVIAPNFSVGAVLMMHFAEQAARFYESVEVVELHHPDKVDAPSGTAVRTAERIAAARRDAGLPPSPDATTTERPGARGADVDGVRVHGVRLRGLVAHQEVLLGEEGETLTIRHDSFHRSSFMPGVLAAVRQVGDHPGLTLGIEPFLGLDR</sequence>
<keyword evidence="7 13" id="KW-0520">NAD</keyword>
<comment type="function">
    <text evidence="13">Catalyzes the conversion of 4-hydroxy-tetrahydrodipicolinate (HTPA) to tetrahydrodipicolinate.</text>
</comment>
<comment type="similarity">
    <text evidence="1 13">Belongs to the DapB family.</text>
</comment>
<dbReference type="SUPFAM" id="SSF51735">
    <property type="entry name" value="NAD(P)-binding Rossmann-fold domains"/>
    <property type="match status" value="1"/>
</dbReference>
<gene>
    <name evidence="13" type="primary">dapB</name>
    <name evidence="17" type="ORF">DT076_17245</name>
</gene>
<comment type="catalytic activity">
    <reaction evidence="12 13">
        <text>(S)-2,3,4,5-tetrahydrodipicolinate + NAD(+) + H2O = (2S,4S)-4-hydroxy-2,3,4,5-tetrahydrodipicolinate + NADH + H(+)</text>
        <dbReference type="Rhea" id="RHEA:35323"/>
        <dbReference type="ChEBI" id="CHEBI:15377"/>
        <dbReference type="ChEBI" id="CHEBI:15378"/>
        <dbReference type="ChEBI" id="CHEBI:16845"/>
        <dbReference type="ChEBI" id="CHEBI:57540"/>
        <dbReference type="ChEBI" id="CHEBI:57945"/>
        <dbReference type="ChEBI" id="CHEBI:67139"/>
        <dbReference type="EC" id="1.17.1.8"/>
    </reaction>
</comment>
<keyword evidence="8 13" id="KW-0457">Lysine biosynthesis</keyword>
<dbReference type="InterPro" id="IPR022664">
    <property type="entry name" value="DapB_N_CS"/>
</dbReference>
<evidence type="ECO:0000256" key="1">
    <source>
        <dbReference type="ARBA" id="ARBA00006642"/>
    </source>
</evidence>
<feature type="active site" description="Proton donor/acceptor" evidence="13">
    <location>
        <position position="133"/>
    </location>
</feature>
<dbReference type="InterPro" id="IPR022663">
    <property type="entry name" value="DapB_C"/>
</dbReference>
<dbReference type="GO" id="GO:0019877">
    <property type="term" value="P:diaminopimelate biosynthetic process"/>
    <property type="evidence" value="ECO:0007669"/>
    <property type="project" value="UniProtKB-UniRule"/>
</dbReference>
<dbReference type="InterPro" id="IPR023940">
    <property type="entry name" value="DHDPR_bac"/>
</dbReference>
<dbReference type="EMBL" id="QOUI01000013">
    <property type="protein sequence ID" value="RCK68139.1"/>
    <property type="molecule type" value="Genomic_DNA"/>
</dbReference>
<proteinExistence type="inferred from homology"/>
<keyword evidence="4 13" id="KW-0521">NADP</keyword>
<keyword evidence="5 13" id="KW-0220">Diaminopimelate biosynthesis</keyword>
<organism evidence="17 18">
    <name type="scientific">Desertihabitans brevis</name>
    <dbReference type="NCBI Taxonomy" id="2268447"/>
    <lineage>
        <taxon>Bacteria</taxon>
        <taxon>Bacillati</taxon>
        <taxon>Actinomycetota</taxon>
        <taxon>Actinomycetes</taxon>
        <taxon>Propionibacteriales</taxon>
        <taxon>Propionibacteriaceae</taxon>
        <taxon>Desertihabitans</taxon>
    </lineage>
</organism>
<evidence type="ECO:0000313" key="18">
    <source>
        <dbReference type="Proteomes" id="UP000252770"/>
    </source>
</evidence>
<dbReference type="GO" id="GO:0008839">
    <property type="term" value="F:4-hydroxy-tetrahydrodipicolinate reductase"/>
    <property type="evidence" value="ECO:0007669"/>
    <property type="project" value="UniProtKB-UniRule"/>
</dbReference>
<feature type="binding site" evidence="13">
    <location>
        <begin position="143"/>
        <end position="144"/>
    </location>
    <ligand>
        <name>(S)-2,3,4,5-tetrahydrodipicolinate</name>
        <dbReference type="ChEBI" id="CHEBI:16845"/>
    </ligand>
</feature>
<evidence type="ECO:0000256" key="6">
    <source>
        <dbReference type="ARBA" id="ARBA00023002"/>
    </source>
</evidence>
<feature type="binding site" evidence="13">
    <location>
        <begin position="76"/>
        <end position="78"/>
    </location>
    <ligand>
        <name>NAD(+)</name>
        <dbReference type="ChEBI" id="CHEBI:57540"/>
    </ligand>
</feature>
<evidence type="ECO:0000256" key="10">
    <source>
        <dbReference type="ARBA" id="ARBA00038983"/>
    </source>
</evidence>
<keyword evidence="6 13" id="KW-0560">Oxidoreductase</keyword>
<protein>
    <recommendedName>
        <fullName evidence="10 13">4-hydroxy-tetrahydrodipicolinate reductase</fullName>
        <shortName evidence="13">HTPA reductase</shortName>
        <ecNumber evidence="10 13">1.17.1.8</ecNumber>
    </recommendedName>
</protein>
<evidence type="ECO:0000313" key="17">
    <source>
        <dbReference type="EMBL" id="RCK68139.1"/>
    </source>
</evidence>
<evidence type="ECO:0000256" key="13">
    <source>
        <dbReference type="HAMAP-Rule" id="MF_00102"/>
    </source>
</evidence>
<feature type="binding site" evidence="13">
    <location>
        <position position="134"/>
    </location>
    <ligand>
        <name>(S)-2,3,4,5-tetrahydrodipicolinate</name>
        <dbReference type="ChEBI" id="CHEBI:16845"/>
    </ligand>
</feature>
<evidence type="ECO:0000256" key="9">
    <source>
        <dbReference type="ARBA" id="ARBA00037922"/>
    </source>
</evidence>
<dbReference type="UniPathway" id="UPA00034">
    <property type="reaction ID" value="UER00018"/>
</dbReference>
<dbReference type="Pfam" id="PF01113">
    <property type="entry name" value="DapB_N"/>
    <property type="match status" value="1"/>
</dbReference>
<keyword evidence="2 13" id="KW-0963">Cytoplasm</keyword>
<feature type="domain" description="Dihydrodipicolinate reductase N-terminal" evidence="15">
    <location>
        <begin position="5"/>
        <end position="106"/>
    </location>
</feature>
<accession>A0A367YRG7</accession>
<dbReference type="Gene3D" id="3.40.50.720">
    <property type="entry name" value="NAD(P)-binding Rossmann-like Domain"/>
    <property type="match status" value="1"/>
</dbReference>
<comment type="caution">
    <text evidence="13">Was originally thought to be a dihydrodipicolinate reductase (DHDPR), catalyzing the conversion of dihydrodipicolinate to tetrahydrodipicolinate. However, it was shown in E.coli that the substrate of the enzymatic reaction is not dihydrodipicolinate (DHDP) but in fact (2S,4S)-4-hydroxy-2,3,4,5-tetrahydrodipicolinic acid (HTPA), the product released by the DapA-catalyzed reaction.</text>
</comment>
<keyword evidence="18" id="KW-1185">Reference proteome</keyword>
<feature type="binding site" evidence="13">
    <location>
        <begin position="10"/>
        <end position="15"/>
    </location>
    <ligand>
        <name>NAD(+)</name>
        <dbReference type="ChEBI" id="CHEBI:57540"/>
    </ligand>
</feature>
<evidence type="ECO:0000256" key="7">
    <source>
        <dbReference type="ARBA" id="ARBA00023027"/>
    </source>
</evidence>
<evidence type="ECO:0000256" key="5">
    <source>
        <dbReference type="ARBA" id="ARBA00022915"/>
    </source>
</evidence>
<dbReference type="InterPro" id="IPR000846">
    <property type="entry name" value="DapB_N"/>
</dbReference>
<evidence type="ECO:0000259" key="16">
    <source>
        <dbReference type="Pfam" id="PF05173"/>
    </source>
</evidence>
<evidence type="ECO:0000256" key="2">
    <source>
        <dbReference type="ARBA" id="ARBA00022490"/>
    </source>
</evidence>
<evidence type="ECO:0000256" key="8">
    <source>
        <dbReference type="ARBA" id="ARBA00023154"/>
    </source>
</evidence>
<dbReference type="PROSITE" id="PS01298">
    <property type="entry name" value="DAPB"/>
    <property type="match status" value="1"/>
</dbReference>
<evidence type="ECO:0000256" key="12">
    <source>
        <dbReference type="ARBA" id="ARBA00049396"/>
    </source>
</evidence>